<proteinExistence type="predicted"/>
<evidence type="ECO:0000313" key="1">
    <source>
        <dbReference type="EMBL" id="MBX35002.1"/>
    </source>
</evidence>
<reference evidence="1" key="1">
    <citation type="submission" date="2018-02" db="EMBL/GenBank/DDBJ databases">
        <title>Rhizophora mucronata_Transcriptome.</title>
        <authorList>
            <person name="Meera S.P."/>
            <person name="Sreeshan A."/>
            <person name="Augustine A."/>
        </authorList>
    </citation>
    <scope>NUCLEOTIDE SEQUENCE</scope>
    <source>
        <tissue evidence="1">Leaf</tissue>
    </source>
</reference>
<organism evidence="1">
    <name type="scientific">Rhizophora mucronata</name>
    <name type="common">Asiatic mangrove</name>
    <dbReference type="NCBI Taxonomy" id="61149"/>
    <lineage>
        <taxon>Eukaryota</taxon>
        <taxon>Viridiplantae</taxon>
        <taxon>Streptophyta</taxon>
        <taxon>Embryophyta</taxon>
        <taxon>Tracheophyta</taxon>
        <taxon>Spermatophyta</taxon>
        <taxon>Magnoliopsida</taxon>
        <taxon>eudicotyledons</taxon>
        <taxon>Gunneridae</taxon>
        <taxon>Pentapetalae</taxon>
        <taxon>rosids</taxon>
        <taxon>fabids</taxon>
        <taxon>Malpighiales</taxon>
        <taxon>Rhizophoraceae</taxon>
        <taxon>Rhizophora</taxon>
    </lineage>
</organism>
<dbReference type="EMBL" id="GGEC01054518">
    <property type="protein sequence ID" value="MBX35002.1"/>
    <property type="molecule type" value="Transcribed_RNA"/>
</dbReference>
<sequence length="28" mass="3385">MGYMYRSYKFFHHRQDQLPAATLLLVVV</sequence>
<protein>
    <submittedName>
        <fullName evidence="1">Uncharacterized protein</fullName>
    </submittedName>
</protein>
<dbReference type="AlphaFoldDB" id="A0A2P2MXR1"/>
<name>A0A2P2MXR1_RHIMU</name>
<accession>A0A2P2MXR1</accession>